<evidence type="ECO:0008006" key="8">
    <source>
        <dbReference type="Google" id="ProtNLM"/>
    </source>
</evidence>
<dbReference type="InterPro" id="IPR029055">
    <property type="entry name" value="Ntn_hydrolases_N"/>
</dbReference>
<dbReference type="GO" id="GO:0036374">
    <property type="term" value="F:glutathione hydrolase activity"/>
    <property type="evidence" value="ECO:0007669"/>
    <property type="project" value="InterPro"/>
</dbReference>
<dbReference type="AlphaFoldDB" id="R7VA03"/>
<accession>R7VA03</accession>
<dbReference type="PANTHER" id="PTHR11686">
    <property type="entry name" value="GAMMA GLUTAMYL TRANSPEPTIDASE"/>
    <property type="match status" value="1"/>
</dbReference>
<reference evidence="5 7" key="2">
    <citation type="journal article" date="2013" name="Nature">
        <title>Insights into bilaterian evolution from three spiralian genomes.</title>
        <authorList>
            <person name="Simakov O."/>
            <person name="Marletaz F."/>
            <person name="Cho S.J."/>
            <person name="Edsinger-Gonzales E."/>
            <person name="Havlak P."/>
            <person name="Hellsten U."/>
            <person name="Kuo D.H."/>
            <person name="Larsson T."/>
            <person name="Lv J."/>
            <person name="Arendt D."/>
            <person name="Savage R."/>
            <person name="Osoegawa K."/>
            <person name="de Jong P."/>
            <person name="Grimwood J."/>
            <person name="Chapman J.A."/>
            <person name="Shapiro H."/>
            <person name="Aerts A."/>
            <person name="Otillar R.P."/>
            <person name="Terry A.Y."/>
            <person name="Boore J.L."/>
            <person name="Grigoriev I.V."/>
            <person name="Lindberg D.R."/>
            <person name="Seaver E.C."/>
            <person name="Weisblat D.A."/>
            <person name="Putnam N.H."/>
            <person name="Rokhsar D.S."/>
        </authorList>
    </citation>
    <scope>NUCLEOTIDE SEQUENCE</scope>
    <source>
        <strain evidence="5 7">I ESC-2004</strain>
    </source>
</reference>
<keyword evidence="4" id="KW-0812">Transmembrane</keyword>
<name>R7VA03_CAPTE</name>
<dbReference type="EMBL" id="KB293691">
    <property type="protein sequence ID" value="ELU15653.1"/>
    <property type="molecule type" value="Genomic_DNA"/>
</dbReference>
<feature type="binding site" evidence="2">
    <location>
        <position position="485"/>
    </location>
    <ligand>
        <name>L-glutamate</name>
        <dbReference type="ChEBI" id="CHEBI:29985"/>
    </ligand>
</feature>
<dbReference type="PANTHER" id="PTHR11686:SF54">
    <property type="entry name" value="GLUTATHIONE HYDROLASE 7"/>
    <property type="match status" value="1"/>
</dbReference>
<evidence type="ECO:0000256" key="2">
    <source>
        <dbReference type="PIRSR" id="PIRSR600101-2"/>
    </source>
</evidence>
<keyword evidence="4" id="KW-1133">Transmembrane helix</keyword>
<dbReference type="Pfam" id="PF01019">
    <property type="entry name" value="G_glu_transpept"/>
    <property type="match status" value="1"/>
</dbReference>
<feature type="binding site" evidence="2">
    <location>
        <position position="156"/>
    </location>
    <ligand>
        <name>L-glutamate</name>
        <dbReference type="ChEBI" id="CHEBI:29985"/>
    </ligand>
</feature>
<evidence type="ECO:0000256" key="4">
    <source>
        <dbReference type="SAM" id="Phobius"/>
    </source>
</evidence>
<sequence>MADADASSEMKDVPPSEGYSIPPDTENLVNGDGKKSGEYSPLHLAESADQKHGMQEGLKAIIITSIVFSISVTVALILTIYLAPPPVAPHGAVSSGIKQCSDLGLKVLRDGSAMDAAVTTTLCAGVVEPHHSGIGGGGFITVRQHAKNESQYFDFRETAPVDATVDMFAEDASKAQIGGSSVAVPGELKGLYLAHSIYGSLSWPDVLAPVIALARDGFAVTKSLHEAIKANIRQDSPLADIFYKEGQPFQVGEIMRRPDLAQVLKNVSESGPDAFYFGALAEETAATVQQAGGILKETDLSSYECQQGEPLITRFMSMFPCLLLHLCLSVCWLDATVEVPPSPSAGPILLLLLNILNEYPLSAVNASQELYYHRLIEAISFAYAQQGKLGDLAAKFNTEAAANQAIIIGEKFAQAIRGEINDNRTQNSALYAKDVSLDDFRPGTASISVFSPTEEMVSVQTSLRSPFGSRVMTPSGIILNNQMADFTDSDTNSIAGGKRPISPLIPTIVHMYSKPCGPRMAISGTKGDNAVSGIAEVITKVMAFGRNLEDAIETGRVHRQLKPEVVLYDRDFPKAIVDYLTSVGHANITEAMDGINTVNAALKVNETLHAHADSRVGATDQAAEF</sequence>
<reference evidence="7" key="1">
    <citation type="submission" date="2012-12" db="EMBL/GenBank/DDBJ databases">
        <authorList>
            <person name="Hellsten U."/>
            <person name="Grimwood J."/>
            <person name="Chapman J.A."/>
            <person name="Shapiro H."/>
            <person name="Aerts A."/>
            <person name="Otillar R.P."/>
            <person name="Terry A.Y."/>
            <person name="Boore J.L."/>
            <person name="Simakov O."/>
            <person name="Marletaz F."/>
            <person name="Cho S.-J."/>
            <person name="Edsinger-Gonzales E."/>
            <person name="Havlak P."/>
            <person name="Kuo D.-H."/>
            <person name="Larsson T."/>
            <person name="Lv J."/>
            <person name="Arendt D."/>
            <person name="Savage R."/>
            <person name="Osoegawa K."/>
            <person name="de Jong P."/>
            <person name="Lindberg D.R."/>
            <person name="Seaver E.C."/>
            <person name="Weisblat D.A."/>
            <person name="Putnam N.H."/>
            <person name="Grigoriev I.V."/>
            <person name="Rokhsar D.S."/>
        </authorList>
    </citation>
    <scope>NUCLEOTIDE SEQUENCE</scope>
    <source>
        <strain evidence="7">I ESC-2004</strain>
    </source>
</reference>
<keyword evidence="4" id="KW-0472">Membrane</keyword>
<evidence type="ECO:0000313" key="6">
    <source>
        <dbReference type="EnsemblMetazoa" id="CapteP219438"/>
    </source>
</evidence>
<feature type="active site" description="Nucleophile" evidence="1">
    <location>
        <position position="444"/>
    </location>
</feature>
<dbReference type="Proteomes" id="UP000014760">
    <property type="component" value="Unassembled WGS sequence"/>
</dbReference>
<dbReference type="STRING" id="283909.R7VA03"/>
<dbReference type="HOGENOM" id="CLU_014813_4_1_1"/>
<dbReference type="OrthoDB" id="1081007at2759"/>
<feature type="binding site" evidence="2">
    <location>
        <position position="527"/>
    </location>
    <ligand>
        <name>L-glutamate</name>
        <dbReference type="ChEBI" id="CHEBI:29985"/>
    </ligand>
</feature>
<protein>
    <recommendedName>
        <fullName evidence="8">Gamma-glutamyltransferase</fullName>
    </recommendedName>
</protein>
<dbReference type="PRINTS" id="PR01210">
    <property type="entry name" value="GGTRANSPTASE"/>
</dbReference>
<dbReference type="InterPro" id="IPR000101">
    <property type="entry name" value="GGT_peptidase"/>
</dbReference>
<evidence type="ECO:0000256" key="1">
    <source>
        <dbReference type="PIRSR" id="PIRSR600101-1"/>
    </source>
</evidence>
<gene>
    <name evidence="5" type="ORF">CAPTEDRAFT_219438</name>
</gene>
<reference evidence="6" key="3">
    <citation type="submission" date="2015-06" db="UniProtKB">
        <authorList>
            <consortium name="EnsemblMetazoa"/>
        </authorList>
    </citation>
    <scope>IDENTIFICATION</scope>
</reference>
<dbReference type="EnsemblMetazoa" id="CapteT219438">
    <property type="protein sequence ID" value="CapteP219438"/>
    <property type="gene ID" value="CapteG219438"/>
</dbReference>
<dbReference type="GO" id="GO:0005886">
    <property type="term" value="C:plasma membrane"/>
    <property type="evidence" value="ECO:0007669"/>
    <property type="project" value="TreeGrafter"/>
</dbReference>
<dbReference type="Gene3D" id="1.10.246.130">
    <property type="match status" value="1"/>
</dbReference>
<proteinExistence type="predicted"/>
<evidence type="ECO:0000313" key="7">
    <source>
        <dbReference type="Proteomes" id="UP000014760"/>
    </source>
</evidence>
<dbReference type="SUPFAM" id="SSF56235">
    <property type="entry name" value="N-terminal nucleophile aminohydrolases (Ntn hydrolases)"/>
    <property type="match status" value="1"/>
</dbReference>
<keyword evidence="7" id="KW-1185">Reference proteome</keyword>
<feature type="transmembrane region" description="Helical" evidence="4">
    <location>
        <begin position="60"/>
        <end position="83"/>
    </location>
</feature>
<dbReference type="Gene3D" id="3.60.20.40">
    <property type="match status" value="1"/>
</dbReference>
<dbReference type="EMBL" id="AMQN01004512">
    <property type="status" value="NOT_ANNOTATED_CDS"/>
    <property type="molecule type" value="Genomic_DNA"/>
</dbReference>
<evidence type="ECO:0000313" key="5">
    <source>
        <dbReference type="EMBL" id="ELU15653.1"/>
    </source>
</evidence>
<feature type="region of interest" description="Disordered" evidence="3">
    <location>
        <begin position="1"/>
        <end position="40"/>
    </location>
</feature>
<dbReference type="InterPro" id="IPR043137">
    <property type="entry name" value="GGT_ssub_C"/>
</dbReference>
<dbReference type="GO" id="GO:0006751">
    <property type="term" value="P:glutathione catabolic process"/>
    <property type="evidence" value="ECO:0007669"/>
    <property type="project" value="InterPro"/>
</dbReference>
<evidence type="ECO:0000256" key="3">
    <source>
        <dbReference type="SAM" id="MobiDB-lite"/>
    </source>
</evidence>
<dbReference type="OMA" id="QEADEDC"/>
<dbReference type="InterPro" id="IPR043138">
    <property type="entry name" value="GGT_lsub"/>
</dbReference>
<organism evidence="5">
    <name type="scientific">Capitella teleta</name>
    <name type="common">Polychaete worm</name>
    <dbReference type="NCBI Taxonomy" id="283909"/>
    <lineage>
        <taxon>Eukaryota</taxon>
        <taxon>Metazoa</taxon>
        <taxon>Spiralia</taxon>
        <taxon>Lophotrochozoa</taxon>
        <taxon>Annelida</taxon>
        <taxon>Polychaeta</taxon>
        <taxon>Sedentaria</taxon>
        <taxon>Scolecida</taxon>
        <taxon>Capitellidae</taxon>
        <taxon>Capitella</taxon>
    </lineage>
</organism>